<feature type="site" description="Interaction with DNA substrate" evidence="8">
    <location>
        <position position="245"/>
    </location>
</feature>
<feature type="binding site" evidence="7">
    <location>
        <position position="147"/>
    </location>
    <ligand>
        <name>Mg(2+)</name>
        <dbReference type="ChEBI" id="CHEBI:18420"/>
        <label>1</label>
    </ligand>
</feature>
<dbReference type="PANTHER" id="PTHR22748:SF6">
    <property type="entry name" value="DNA-(APURINIC OR APYRIMIDINIC SITE) ENDONUCLEASE"/>
    <property type="match status" value="1"/>
</dbReference>
<feature type="binding site" evidence="7">
    <location>
        <position position="36"/>
    </location>
    <ligand>
        <name>Mg(2+)</name>
        <dbReference type="ChEBI" id="CHEBI:18420"/>
        <label>1</label>
    </ligand>
</feature>
<organism evidence="9 10">
    <name type="scientific">Globicatella sulfidifaciens</name>
    <dbReference type="NCBI Taxonomy" id="136093"/>
    <lineage>
        <taxon>Bacteria</taxon>
        <taxon>Bacillati</taxon>
        <taxon>Bacillota</taxon>
        <taxon>Bacilli</taxon>
        <taxon>Lactobacillales</taxon>
        <taxon>Aerococcaceae</taxon>
        <taxon>Globicatella</taxon>
    </lineage>
</organism>
<comment type="caution">
    <text evidence="9">The sequence shown here is derived from an EMBL/GenBank/DDBJ whole genome shotgun (WGS) entry which is preliminary data.</text>
</comment>
<accession>A0A7X8C4L1</accession>
<evidence type="ECO:0000313" key="10">
    <source>
        <dbReference type="Proteomes" id="UP000541058"/>
    </source>
</evidence>
<dbReference type="Pfam" id="PF03372">
    <property type="entry name" value="Exo_endo_phos"/>
    <property type="match status" value="1"/>
</dbReference>
<dbReference type="PROSITE" id="PS00726">
    <property type="entry name" value="AP_NUCLEASE_F1_1"/>
    <property type="match status" value="1"/>
</dbReference>
<gene>
    <name evidence="9" type="primary">xth</name>
    <name evidence="9" type="ORF">GX355_08305</name>
</gene>
<dbReference type="InterPro" id="IPR005135">
    <property type="entry name" value="Endo/exonuclease/phosphatase"/>
</dbReference>
<dbReference type="GO" id="GO:0008311">
    <property type="term" value="F:double-stranded DNA 3'-5' DNA exonuclease activity"/>
    <property type="evidence" value="ECO:0007669"/>
    <property type="project" value="UniProtKB-EC"/>
</dbReference>
<comment type="cofactor">
    <cofactor evidence="1">
        <name>Mn(2+)</name>
        <dbReference type="ChEBI" id="CHEBI:29035"/>
    </cofactor>
</comment>
<feature type="binding site" evidence="7">
    <location>
        <position position="245"/>
    </location>
    <ligand>
        <name>Mg(2+)</name>
        <dbReference type="ChEBI" id="CHEBI:18420"/>
        <label>1</label>
    </ligand>
</feature>
<proteinExistence type="inferred from homology"/>
<reference evidence="9 10" key="1">
    <citation type="journal article" date="2020" name="Biotechnol. Biofuels">
        <title>New insights from the biogas microbiome by comprehensive genome-resolved metagenomics of nearly 1600 species originating from multiple anaerobic digesters.</title>
        <authorList>
            <person name="Campanaro S."/>
            <person name="Treu L."/>
            <person name="Rodriguez-R L.M."/>
            <person name="Kovalovszki A."/>
            <person name="Ziels R.M."/>
            <person name="Maus I."/>
            <person name="Zhu X."/>
            <person name="Kougias P.G."/>
            <person name="Basile A."/>
            <person name="Luo G."/>
            <person name="Schluter A."/>
            <person name="Konstantinidis K.T."/>
            <person name="Angelidaki I."/>
        </authorList>
    </citation>
    <scope>NUCLEOTIDE SEQUENCE [LARGE SCALE GENOMIC DNA]</scope>
    <source>
        <strain evidence="9">AS23ysBPME_34</strain>
    </source>
</reference>
<evidence type="ECO:0000256" key="3">
    <source>
        <dbReference type="ARBA" id="ARBA00022723"/>
    </source>
</evidence>
<evidence type="ECO:0000256" key="5">
    <source>
        <dbReference type="ARBA" id="ARBA00022842"/>
    </source>
</evidence>
<keyword evidence="4 9" id="KW-0378">Hydrolase</keyword>
<dbReference type="AlphaFoldDB" id="A0A7X8C4L1"/>
<sequence length="254" mass="29339">MKLASWNVNGIRSVLNKGALQSYLDESNPDIICLQETKAQEDQVDFDFSELGYYEYWNSAVRKGYSGTAIFTKIKPLSVTYGIGIEDHDQEGRVITLEFADYYLVTVYTPNAKRDLTRLEYRQVWEDDFLAYLNTLNAVKPIVFCGDLNVAHQEIDLANPKTNTKNAGFTIEERTKFSQVIEAGYVDVFRYRNPEVTGAYTWWSYMNKARQRNVGWRIDYFVVSPNIIDRIHDVKIRPEVMGSDHCPIELEIGE</sequence>
<keyword evidence="3 7" id="KW-0479">Metal-binding</keyword>
<evidence type="ECO:0000313" key="9">
    <source>
        <dbReference type="EMBL" id="NLJ18850.1"/>
    </source>
</evidence>
<dbReference type="PANTHER" id="PTHR22748">
    <property type="entry name" value="AP ENDONUCLEASE"/>
    <property type="match status" value="1"/>
</dbReference>
<dbReference type="PROSITE" id="PS51435">
    <property type="entry name" value="AP_NUCLEASE_F1_4"/>
    <property type="match status" value="1"/>
</dbReference>
<comment type="similarity">
    <text evidence="2">Belongs to the DNA repair enzymes AP/ExoA family.</text>
</comment>
<feature type="binding site" evidence="7">
    <location>
        <position position="7"/>
    </location>
    <ligand>
        <name>Mg(2+)</name>
        <dbReference type="ChEBI" id="CHEBI:18420"/>
        <label>1</label>
    </ligand>
</feature>
<feature type="binding site" evidence="7">
    <location>
        <position position="149"/>
    </location>
    <ligand>
        <name>Mg(2+)</name>
        <dbReference type="ChEBI" id="CHEBI:18420"/>
        <label>1</label>
    </ligand>
</feature>
<dbReference type="PROSITE" id="PS00728">
    <property type="entry name" value="AP_NUCLEASE_F1_3"/>
    <property type="match status" value="1"/>
</dbReference>
<keyword evidence="5 7" id="KW-0460">Magnesium</keyword>
<comment type="cofactor">
    <cofactor evidence="7">
        <name>Mg(2+)</name>
        <dbReference type="ChEBI" id="CHEBI:18420"/>
    </cofactor>
    <cofactor evidence="7">
        <name>Mn(2+)</name>
        <dbReference type="ChEBI" id="CHEBI:29035"/>
    </cofactor>
    <text evidence="7">Probably binds two magnesium or manganese ions per subunit.</text>
</comment>
<evidence type="ECO:0000256" key="6">
    <source>
        <dbReference type="PIRSR" id="PIRSR604808-1"/>
    </source>
</evidence>
<dbReference type="EMBL" id="JAAYSM010000281">
    <property type="protein sequence ID" value="NLJ18850.1"/>
    <property type="molecule type" value="Genomic_DNA"/>
</dbReference>
<dbReference type="FunFam" id="3.60.10.10:FF:000034">
    <property type="entry name" value="Exodeoxyribonuclease III"/>
    <property type="match status" value="1"/>
</dbReference>
<evidence type="ECO:0000256" key="7">
    <source>
        <dbReference type="PIRSR" id="PIRSR604808-2"/>
    </source>
</evidence>
<keyword evidence="7" id="KW-0464">Manganese</keyword>
<dbReference type="InterPro" id="IPR036691">
    <property type="entry name" value="Endo/exonu/phosph_ase_sf"/>
</dbReference>
<dbReference type="CDD" id="cd09087">
    <property type="entry name" value="Ape1-like_AP-endo"/>
    <property type="match status" value="1"/>
</dbReference>
<dbReference type="GO" id="GO:0046872">
    <property type="term" value="F:metal ion binding"/>
    <property type="evidence" value="ECO:0007669"/>
    <property type="project" value="UniProtKB-KW"/>
</dbReference>
<dbReference type="InterPro" id="IPR020847">
    <property type="entry name" value="AP_endonuclease_F1_BS"/>
</dbReference>
<dbReference type="Gene3D" id="3.60.10.10">
    <property type="entry name" value="Endonuclease/exonuclease/phosphatase"/>
    <property type="match status" value="1"/>
</dbReference>
<feature type="site" description="Transition state stabilizer" evidence="8">
    <location>
        <position position="149"/>
    </location>
</feature>
<dbReference type="RefSeq" id="WP_276649175.1">
    <property type="nucleotide sequence ID" value="NZ_CANBAE010000142.1"/>
</dbReference>
<feature type="site" description="Important for catalytic activity" evidence="8">
    <location>
        <position position="219"/>
    </location>
</feature>
<dbReference type="GO" id="GO:0003906">
    <property type="term" value="F:DNA-(apurinic or apyrimidinic site) endonuclease activity"/>
    <property type="evidence" value="ECO:0007669"/>
    <property type="project" value="TreeGrafter"/>
</dbReference>
<dbReference type="GO" id="GO:0008081">
    <property type="term" value="F:phosphoric diester hydrolase activity"/>
    <property type="evidence" value="ECO:0007669"/>
    <property type="project" value="TreeGrafter"/>
</dbReference>
<evidence type="ECO:0000256" key="2">
    <source>
        <dbReference type="ARBA" id="ARBA00007092"/>
    </source>
</evidence>
<dbReference type="GO" id="GO:0006284">
    <property type="term" value="P:base-excision repair"/>
    <property type="evidence" value="ECO:0007669"/>
    <property type="project" value="TreeGrafter"/>
</dbReference>
<name>A0A7X8C4L1_9LACT</name>
<feature type="active site" evidence="6">
    <location>
        <position position="108"/>
    </location>
</feature>
<feature type="active site" description="Proton donor/acceptor" evidence="6">
    <location>
        <position position="147"/>
    </location>
</feature>
<dbReference type="InterPro" id="IPR020848">
    <property type="entry name" value="AP_endonuclease_F1_CS"/>
</dbReference>
<feature type="active site" description="Proton acceptor" evidence="6">
    <location>
        <position position="245"/>
    </location>
</feature>
<feature type="binding site" evidence="7">
    <location>
        <position position="244"/>
    </location>
    <ligand>
        <name>Mg(2+)</name>
        <dbReference type="ChEBI" id="CHEBI:18420"/>
        <label>1</label>
    </ligand>
</feature>
<evidence type="ECO:0000256" key="1">
    <source>
        <dbReference type="ARBA" id="ARBA00001936"/>
    </source>
</evidence>
<dbReference type="NCBIfam" id="TIGR00195">
    <property type="entry name" value="exoDNase_III"/>
    <property type="match status" value="1"/>
</dbReference>
<dbReference type="InterPro" id="IPR004808">
    <property type="entry name" value="AP_endonuc_1"/>
</dbReference>
<evidence type="ECO:0000256" key="4">
    <source>
        <dbReference type="ARBA" id="ARBA00022801"/>
    </source>
</evidence>
<protein>
    <submittedName>
        <fullName evidence="9">Exodeoxyribonuclease III</fullName>
        <ecNumber evidence="9">3.1.11.2</ecNumber>
    </submittedName>
</protein>
<dbReference type="GO" id="GO:0003677">
    <property type="term" value="F:DNA binding"/>
    <property type="evidence" value="ECO:0007669"/>
    <property type="project" value="InterPro"/>
</dbReference>
<dbReference type="NCBIfam" id="TIGR00633">
    <property type="entry name" value="xth"/>
    <property type="match status" value="1"/>
</dbReference>
<dbReference type="SUPFAM" id="SSF56219">
    <property type="entry name" value="DNase I-like"/>
    <property type="match status" value="1"/>
</dbReference>
<dbReference type="Proteomes" id="UP000541058">
    <property type="component" value="Unassembled WGS sequence"/>
</dbReference>
<dbReference type="EC" id="3.1.11.2" evidence="9"/>
<evidence type="ECO:0000256" key="8">
    <source>
        <dbReference type="PIRSR" id="PIRSR604808-3"/>
    </source>
</evidence>